<evidence type="ECO:0000256" key="1">
    <source>
        <dbReference type="SAM" id="Phobius"/>
    </source>
</evidence>
<accession>A0A1B0BVU5</accession>
<evidence type="ECO:0000313" key="2">
    <source>
        <dbReference type="EnsemblMetazoa" id="GPPI042112-PA"/>
    </source>
</evidence>
<dbReference type="EnsemblMetazoa" id="GPPI042112-RA">
    <property type="protein sequence ID" value="GPPI042112-PA"/>
    <property type="gene ID" value="GPPI042112"/>
</dbReference>
<dbReference type="EMBL" id="JXJN01021479">
    <property type="status" value="NOT_ANNOTATED_CDS"/>
    <property type="molecule type" value="Genomic_DNA"/>
</dbReference>
<keyword evidence="1" id="KW-1133">Transmembrane helix</keyword>
<evidence type="ECO:0000313" key="3">
    <source>
        <dbReference type="Proteomes" id="UP000092460"/>
    </source>
</evidence>
<keyword evidence="1" id="KW-0472">Membrane</keyword>
<proteinExistence type="predicted"/>
<feature type="transmembrane region" description="Helical" evidence="1">
    <location>
        <begin position="44"/>
        <end position="66"/>
    </location>
</feature>
<dbReference type="Proteomes" id="UP000092460">
    <property type="component" value="Unassembled WGS sequence"/>
</dbReference>
<reference evidence="2" key="2">
    <citation type="submission" date="2020-05" db="UniProtKB">
        <authorList>
            <consortium name="EnsemblMetazoa"/>
        </authorList>
    </citation>
    <scope>IDENTIFICATION</scope>
    <source>
        <strain evidence="2">IAEA</strain>
    </source>
</reference>
<organism evidence="2 3">
    <name type="scientific">Glossina palpalis gambiensis</name>
    <dbReference type="NCBI Taxonomy" id="67801"/>
    <lineage>
        <taxon>Eukaryota</taxon>
        <taxon>Metazoa</taxon>
        <taxon>Ecdysozoa</taxon>
        <taxon>Arthropoda</taxon>
        <taxon>Hexapoda</taxon>
        <taxon>Insecta</taxon>
        <taxon>Pterygota</taxon>
        <taxon>Neoptera</taxon>
        <taxon>Endopterygota</taxon>
        <taxon>Diptera</taxon>
        <taxon>Brachycera</taxon>
        <taxon>Muscomorpha</taxon>
        <taxon>Hippoboscoidea</taxon>
        <taxon>Glossinidae</taxon>
        <taxon>Glossina</taxon>
    </lineage>
</organism>
<keyword evidence="1" id="KW-0812">Transmembrane</keyword>
<dbReference type="AlphaFoldDB" id="A0A1B0BVU5"/>
<sequence>MACGKNSEGVITEGEIIALVDFVVFNAGTDHIFHWGIQGTIIDITVTSLMSANWRLIVIMVMIFVLENTRTLCKFLRCLTQWWAMLCEVLEHVYNDKEMVDIELSTLSRVLDI</sequence>
<keyword evidence="3" id="KW-1185">Reference proteome</keyword>
<dbReference type="VEuPathDB" id="VectorBase:GPPI042112"/>
<reference evidence="3" key="1">
    <citation type="submission" date="2015-01" db="EMBL/GenBank/DDBJ databases">
        <authorList>
            <person name="Aksoy S."/>
            <person name="Warren W."/>
            <person name="Wilson R.K."/>
        </authorList>
    </citation>
    <scope>NUCLEOTIDE SEQUENCE [LARGE SCALE GENOMIC DNA]</scope>
    <source>
        <strain evidence="3">IAEA</strain>
    </source>
</reference>
<name>A0A1B0BVU5_9MUSC</name>
<protein>
    <submittedName>
        <fullName evidence="2">Uncharacterized protein</fullName>
    </submittedName>
</protein>